<evidence type="ECO:0000256" key="2">
    <source>
        <dbReference type="ARBA" id="ARBA00022723"/>
    </source>
</evidence>
<dbReference type="InterPro" id="IPR025657">
    <property type="entry name" value="RadC_JAB"/>
</dbReference>
<evidence type="ECO:0000259" key="6">
    <source>
        <dbReference type="PROSITE" id="PS50249"/>
    </source>
</evidence>
<reference evidence="7" key="1">
    <citation type="submission" date="2018-07" db="EMBL/GenBank/DDBJ databases">
        <title>Complete genome sequence of Sphingomonas bisphenolicum strain AO1, a bisphenol A degradative bacterium isolated from Japanese farm field.</title>
        <authorList>
            <person name="Murakami M."/>
            <person name="Koh M."/>
            <person name="Koba S."/>
            <person name="Matsumura Y."/>
        </authorList>
    </citation>
    <scope>NUCLEOTIDE SEQUENCE</scope>
    <source>
        <strain evidence="7">AO1</strain>
    </source>
</reference>
<dbReference type="InterPro" id="IPR001405">
    <property type="entry name" value="UPF0758"/>
</dbReference>
<dbReference type="Pfam" id="PF04002">
    <property type="entry name" value="RadC"/>
    <property type="match status" value="1"/>
</dbReference>
<accession>A0ABN5WE11</accession>
<dbReference type="EMBL" id="AP018817">
    <property type="protein sequence ID" value="BBF70544.1"/>
    <property type="molecule type" value="Genomic_DNA"/>
</dbReference>
<evidence type="ECO:0000256" key="1">
    <source>
        <dbReference type="ARBA" id="ARBA00022670"/>
    </source>
</evidence>
<dbReference type="Proteomes" id="UP001059971">
    <property type="component" value="Chromosome 1"/>
</dbReference>
<evidence type="ECO:0000256" key="4">
    <source>
        <dbReference type="ARBA" id="ARBA00022833"/>
    </source>
</evidence>
<keyword evidence="8" id="KW-1185">Reference proteome</keyword>
<dbReference type="PANTHER" id="PTHR30471">
    <property type="entry name" value="DNA REPAIR PROTEIN RADC"/>
    <property type="match status" value="1"/>
</dbReference>
<organism evidence="7 8">
    <name type="scientific">Sphingomonas bisphenolicum</name>
    <dbReference type="NCBI Taxonomy" id="296544"/>
    <lineage>
        <taxon>Bacteria</taxon>
        <taxon>Pseudomonadati</taxon>
        <taxon>Pseudomonadota</taxon>
        <taxon>Alphaproteobacteria</taxon>
        <taxon>Sphingomonadales</taxon>
        <taxon>Sphingomonadaceae</taxon>
        <taxon>Sphingomonas</taxon>
    </lineage>
</organism>
<keyword evidence="3" id="KW-0378">Hydrolase</keyword>
<gene>
    <name evidence="7" type="ORF">SBA_ch1_27440</name>
</gene>
<sequence>MLADERAVLDYLRGVMAFAPQEQFRVLYLNAGNELLCDEVASIGSVSTVHIYPREVLKRCLELGATAIIVAHNHPSGRLVASRSDRVMTRNLVEAAKALGVAVHDHILVAREGSLSFRRKGFL</sequence>
<evidence type="ECO:0000256" key="3">
    <source>
        <dbReference type="ARBA" id="ARBA00022801"/>
    </source>
</evidence>
<dbReference type="InterPro" id="IPR020891">
    <property type="entry name" value="UPF0758_CS"/>
</dbReference>
<feature type="domain" description="MPN" evidence="6">
    <location>
        <begin position="1"/>
        <end position="123"/>
    </location>
</feature>
<keyword evidence="1" id="KW-0645">Protease</keyword>
<keyword evidence="2" id="KW-0479">Metal-binding</keyword>
<dbReference type="Gene3D" id="3.40.140.10">
    <property type="entry name" value="Cytidine Deaminase, domain 2"/>
    <property type="match status" value="1"/>
</dbReference>
<keyword evidence="5" id="KW-0482">Metalloprotease</keyword>
<evidence type="ECO:0000256" key="5">
    <source>
        <dbReference type="ARBA" id="ARBA00023049"/>
    </source>
</evidence>
<evidence type="ECO:0000313" key="8">
    <source>
        <dbReference type="Proteomes" id="UP001059971"/>
    </source>
</evidence>
<protein>
    <recommendedName>
        <fullName evidence="6">MPN domain-containing protein</fullName>
    </recommendedName>
</protein>
<keyword evidence="4" id="KW-0862">Zinc</keyword>
<dbReference type="CDD" id="cd08071">
    <property type="entry name" value="MPN_DUF2466"/>
    <property type="match status" value="1"/>
</dbReference>
<proteinExistence type="predicted"/>
<name>A0ABN5WE11_9SPHN</name>
<dbReference type="PANTHER" id="PTHR30471:SF3">
    <property type="entry name" value="UPF0758 PROTEIN YEES-RELATED"/>
    <property type="match status" value="1"/>
</dbReference>
<dbReference type="InterPro" id="IPR037518">
    <property type="entry name" value="MPN"/>
</dbReference>
<dbReference type="PROSITE" id="PS50249">
    <property type="entry name" value="MPN"/>
    <property type="match status" value="1"/>
</dbReference>
<dbReference type="PROSITE" id="PS01302">
    <property type="entry name" value="UPF0758"/>
    <property type="match status" value="1"/>
</dbReference>
<evidence type="ECO:0000313" key="7">
    <source>
        <dbReference type="EMBL" id="BBF70544.1"/>
    </source>
</evidence>